<sequence length="132" mass="13842">MEIMRLDWKDAAATMLVAAVVVPYVGYLVRGEMPFIQDPRGMAATGLVLGFAAAALAFRQWFAPGPMQRTALLAGAATLGLGVAALWTENEILLATFLGGIVVTWALGELIHVRAHPKAHPTPTGPTAAGHA</sequence>
<evidence type="ECO:0000313" key="3">
    <source>
        <dbReference type="Proteomes" id="UP001501598"/>
    </source>
</evidence>
<keyword evidence="3" id="KW-1185">Reference proteome</keyword>
<keyword evidence="1" id="KW-0812">Transmembrane</keyword>
<keyword evidence="1" id="KW-1133">Transmembrane helix</keyword>
<feature type="transmembrane region" description="Helical" evidence="1">
    <location>
        <begin position="41"/>
        <end position="58"/>
    </location>
</feature>
<comment type="caution">
    <text evidence="2">The sequence shown here is derived from an EMBL/GenBank/DDBJ whole genome shotgun (WGS) entry which is preliminary data.</text>
</comment>
<keyword evidence="1" id="KW-0472">Membrane</keyword>
<feature type="transmembrane region" description="Helical" evidence="1">
    <location>
        <begin position="93"/>
        <end position="111"/>
    </location>
</feature>
<feature type="transmembrane region" description="Helical" evidence="1">
    <location>
        <begin position="12"/>
        <end position="29"/>
    </location>
</feature>
<proteinExistence type="predicted"/>
<feature type="transmembrane region" description="Helical" evidence="1">
    <location>
        <begin position="70"/>
        <end position="87"/>
    </location>
</feature>
<protein>
    <recommendedName>
        <fullName evidence="4">SPW repeat-containing protein</fullName>
    </recommendedName>
</protein>
<gene>
    <name evidence="2" type="ORF">GCM10023175_17320</name>
</gene>
<evidence type="ECO:0008006" key="4">
    <source>
        <dbReference type="Google" id="ProtNLM"/>
    </source>
</evidence>
<evidence type="ECO:0000313" key="2">
    <source>
        <dbReference type="EMBL" id="GAA4542242.1"/>
    </source>
</evidence>
<organism evidence="2 3">
    <name type="scientific">Pseudonocardia xishanensis</name>
    <dbReference type="NCBI Taxonomy" id="630995"/>
    <lineage>
        <taxon>Bacteria</taxon>
        <taxon>Bacillati</taxon>
        <taxon>Actinomycetota</taxon>
        <taxon>Actinomycetes</taxon>
        <taxon>Pseudonocardiales</taxon>
        <taxon>Pseudonocardiaceae</taxon>
        <taxon>Pseudonocardia</taxon>
    </lineage>
</organism>
<dbReference type="EMBL" id="BAABGT010000025">
    <property type="protein sequence ID" value="GAA4542242.1"/>
    <property type="molecule type" value="Genomic_DNA"/>
</dbReference>
<evidence type="ECO:0000256" key="1">
    <source>
        <dbReference type="SAM" id="Phobius"/>
    </source>
</evidence>
<dbReference type="Proteomes" id="UP001501598">
    <property type="component" value="Unassembled WGS sequence"/>
</dbReference>
<accession>A0ABP8RML2</accession>
<name>A0ABP8RML2_9PSEU</name>
<reference evidence="3" key="1">
    <citation type="journal article" date="2019" name="Int. J. Syst. Evol. Microbiol.">
        <title>The Global Catalogue of Microorganisms (GCM) 10K type strain sequencing project: providing services to taxonomists for standard genome sequencing and annotation.</title>
        <authorList>
            <consortium name="The Broad Institute Genomics Platform"/>
            <consortium name="The Broad Institute Genome Sequencing Center for Infectious Disease"/>
            <person name="Wu L."/>
            <person name="Ma J."/>
        </authorList>
    </citation>
    <scope>NUCLEOTIDE SEQUENCE [LARGE SCALE GENOMIC DNA]</scope>
    <source>
        <strain evidence="3">JCM 17906</strain>
    </source>
</reference>